<evidence type="ECO:0000313" key="1">
    <source>
        <dbReference type="EMBL" id="GID73057.1"/>
    </source>
</evidence>
<dbReference type="InterPro" id="IPR035944">
    <property type="entry name" value="YfbM-like_sf"/>
</dbReference>
<protein>
    <recommendedName>
        <fullName evidence="3">DUF1877 family protein</fullName>
    </recommendedName>
</protein>
<gene>
    <name evidence="1" type="ORF">Ade02nite_16980</name>
</gene>
<evidence type="ECO:0008006" key="3">
    <source>
        <dbReference type="Google" id="ProtNLM"/>
    </source>
</evidence>
<dbReference type="Pfam" id="PF08974">
    <property type="entry name" value="DUF1877"/>
    <property type="match status" value="1"/>
</dbReference>
<dbReference type="InterPro" id="IPR015068">
    <property type="entry name" value="DUF1877"/>
</dbReference>
<dbReference type="RefSeq" id="WP_203760993.1">
    <property type="nucleotide sequence ID" value="NZ_BAAABO010000029.1"/>
</dbReference>
<dbReference type="Gene3D" id="3.40.1760.10">
    <property type="entry name" value="YfbM-like super family"/>
    <property type="match status" value="1"/>
</dbReference>
<reference evidence="1 2" key="1">
    <citation type="submission" date="2021-01" db="EMBL/GenBank/DDBJ databases">
        <title>Whole genome shotgun sequence of Actinoplanes deccanensis NBRC 13994.</title>
        <authorList>
            <person name="Komaki H."/>
            <person name="Tamura T."/>
        </authorList>
    </citation>
    <scope>NUCLEOTIDE SEQUENCE [LARGE SCALE GENOMIC DNA]</scope>
    <source>
        <strain evidence="1 2">NBRC 13994</strain>
    </source>
</reference>
<proteinExistence type="predicted"/>
<dbReference type="Proteomes" id="UP000609879">
    <property type="component" value="Unassembled WGS sequence"/>
</dbReference>
<dbReference type="SUPFAM" id="SSF111069">
    <property type="entry name" value="Hypothetical protein yfbM"/>
    <property type="match status" value="1"/>
</dbReference>
<comment type="caution">
    <text evidence="1">The sequence shown here is derived from an EMBL/GenBank/DDBJ whole genome shotgun (WGS) entry which is preliminary data.</text>
</comment>
<name>A0ABQ3XZF5_9ACTN</name>
<accession>A0ABQ3XZF5</accession>
<keyword evidence="2" id="KW-1185">Reference proteome</keyword>
<organism evidence="1 2">
    <name type="scientific">Paractinoplanes deccanensis</name>
    <dbReference type="NCBI Taxonomy" id="113561"/>
    <lineage>
        <taxon>Bacteria</taxon>
        <taxon>Bacillati</taxon>
        <taxon>Actinomycetota</taxon>
        <taxon>Actinomycetes</taxon>
        <taxon>Micromonosporales</taxon>
        <taxon>Micromonosporaceae</taxon>
        <taxon>Paractinoplanes</taxon>
    </lineage>
</organism>
<sequence>MGCRGVLFALTGEQDAALAATAGDDEVMDFVEQIEEAWDEPWLCEVDKSWDAMHRCLSDGTLWLGPRTGEPLELALLGGGHHHKSEDYIVAHVLAGQVPAVAAALEGVGRQWLRERYDRIDPGDYQGVLDDDDFEYTWYYLTEVRDFYKRAAVAGRSVVFTVDQ</sequence>
<evidence type="ECO:0000313" key="2">
    <source>
        <dbReference type="Proteomes" id="UP000609879"/>
    </source>
</evidence>
<dbReference type="EMBL" id="BOMI01000027">
    <property type="protein sequence ID" value="GID73057.1"/>
    <property type="molecule type" value="Genomic_DNA"/>
</dbReference>